<dbReference type="InterPro" id="IPR036388">
    <property type="entry name" value="WH-like_DNA-bd_sf"/>
</dbReference>
<dbReference type="InterPro" id="IPR036390">
    <property type="entry name" value="WH_DNA-bd_sf"/>
</dbReference>
<sequence length="155" mass="17680">METKEDLIKVIIRQLLRVLNKYSRVEELPIRVDEDVEITTREIHTIQAIGENEHINITGVAAHFGVTKSAASQIVRKLADKGFVKKEYAAYSNKELQLSLTKLGWLAFHAHDRFHGKDMGRIIERLSVFSLSQIATISVLLDVIENVMNERLSQK</sequence>
<dbReference type="SUPFAM" id="SSF46785">
    <property type="entry name" value="Winged helix' DNA-binding domain"/>
    <property type="match status" value="1"/>
</dbReference>
<name>A0A975BNT7_9BACT</name>
<dbReference type="Pfam" id="PF12802">
    <property type="entry name" value="MarR_2"/>
    <property type="match status" value="1"/>
</dbReference>
<feature type="domain" description="HTH marR-type" evidence="4">
    <location>
        <begin position="5"/>
        <end position="146"/>
    </location>
</feature>
<evidence type="ECO:0000256" key="1">
    <source>
        <dbReference type="ARBA" id="ARBA00023015"/>
    </source>
</evidence>
<keyword evidence="3" id="KW-0804">Transcription</keyword>
<evidence type="ECO:0000313" key="6">
    <source>
        <dbReference type="Proteomes" id="UP000663722"/>
    </source>
</evidence>
<dbReference type="InterPro" id="IPR052067">
    <property type="entry name" value="Metal_resp_HTH_trans_reg"/>
</dbReference>
<dbReference type="GO" id="GO:0003677">
    <property type="term" value="F:DNA binding"/>
    <property type="evidence" value="ECO:0007669"/>
    <property type="project" value="UniProtKB-KW"/>
</dbReference>
<gene>
    <name evidence="5" type="ORF">dnm_051670</name>
</gene>
<protein>
    <submittedName>
        <fullName evidence="5">Transcriptional regulator, MarR family</fullName>
    </submittedName>
</protein>
<keyword evidence="1" id="KW-0805">Transcription regulation</keyword>
<evidence type="ECO:0000256" key="2">
    <source>
        <dbReference type="ARBA" id="ARBA00023125"/>
    </source>
</evidence>
<proteinExistence type="predicted"/>
<keyword evidence="6" id="KW-1185">Reference proteome</keyword>
<evidence type="ECO:0000259" key="4">
    <source>
        <dbReference type="PROSITE" id="PS50995"/>
    </source>
</evidence>
<dbReference type="RefSeq" id="WP_207677892.1">
    <property type="nucleotide sequence ID" value="NZ_CP061800.1"/>
</dbReference>
<reference evidence="5" key="1">
    <citation type="journal article" date="2021" name="Microb. Physiol.">
        <title>Proteogenomic Insights into the Physiology of Marine, Sulfate-Reducing, Filamentous Desulfonema limicola and Desulfonema magnum.</title>
        <authorList>
            <person name="Schnaars V."/>
            <person name="Wohlbrand L."/>
            <person name="Scheve S."/>
            <person name="Hinrichs C."/>
            <person name="Reinhardt R."/>
            <person name="Rabus R."/>
        </authorList>
    </citation>
    <scope>NUCLEOTIDE SEQUENCE</scope>
    <source>
        <strain evidence="5">4be13</strain>
    </source>
</reference>
<dbReference type="SMART" id="SM00347">
    <property type="entry name" value="HTH_MARR"/>
    <property type="match status" value="1"/>
</dbReference>
<accession>A0A975BNT7</accession>
<evidence type="ECO:0000256" key="3">
    <source>
        <dbReference type="ARBA" id="ARBA00023163"/>
    </source>
</evidence>
<evidence type="ECO:0000313" key="5">
    <source>
        <dbReference type="EMBL" id="QTA89119.1"/>
    </source>
</evidence>
<dbReference type="PROSITE" id="PS50995">
    <property type="entry name" value="HTH_MARR_2"/>
    <property type="match status" value="1"/>
</dbReference>
<dbReference type="PANTHER" id="PTHR35790">
    <property type="entry name" value="HTH-TYPE TRANSCRIPTIONAL REGULATOR PCHR"/>
    <property type="match status" value="1"/>
</dbReference>
<dbReference type="EMBL" id="CP061800">
    <property type="protein sequence ID" value="QTA89119.1"/>
    <property type="molecule type" value="Genomic_DNA"/>
</dbReference>
<dbReference type="Gene3D" id="1.10.10.10">
    <property type="entry name" value="Winged helix-like DNA-binding domain superfamily/Winged helix DNA-binding domain"/>
    <property type="match status" value="1"/>
</dbReference>
<dbReference type="PANTHER" id="PTHR35790:SF4">
    <property type="entry name" value="HTH-TYPE TRANSCRIPTIONAL REGULATOR PCHR"/>
    <property type="match status" value="1"/>
</dbReference>
<dbReference type="AlphaFoldDB" id="A0A975BNT7"/>
<dbReference type="KEGG" id="dmm:dnm_051670"/>
<organism evidence="5 6">
    <name type="scientific">Desulfonema magnum</name>
    <dbReference type="NCBI Taxonomy" id="45655"/>
    <lineage>
        <taxon>Bacteria</taxon>
        <taxon>Pseudomonadati</taxon>
        <taxon>Thermodesulfobacteriota</taxon>
        <taxon>Desulfobacteria</taxon>
        <taxon>Desulfobacterales</taxon>
        <taxon>Desulfococcaceae</taxon>
        <taxon>Desulfonema</taxon>
    </lineage>
</organism>
<dbReference type="GO" id="GO:0003700">
    <property type="term" value="F:DNA-binding transcription factor activity"/>
    <property type="evidence" value="ECO:0007669"/>
    <property type="project" value="InterPro"/>
</dbReference>
<keyword evidence="2" id="KW-0238">DNA-binding</keyword>
<dbReference type="InterPro" id="IPR000835">
    <property type="entry name" value="HTH_MarR-typ"/>
</dbReference>
<dbReference type="Proteomes" id="UP000663722">
    <property type="component" value="Chromosome"/>
</dbReference>